<dbReference type="RefSeq" id="WP_145934514.1">
    <property type="nucleotide sequence ID" value="NZ_BNAV01000001.1"/>
</dbReference>
<proteinExistence type="predicted"/>
<evidence type="ECO:0000313" key="2">
    <source>
        <dbReference type="Proteomes" id="UP000658656"/>
    </source>
</evidence>
<comment type="caution">
    <text evidence="1">The sequence shown here is derived from an EMBL/GenBank/DDBJ whole genome shotgun (WGS) entry which is preliminary data.</text>
</comment>
<accession>A0A8H9MBT1</accession>
<dbReference type="AlphaFoldDB" id="A0A8H9MBT1"/>
<dbReference type="EMBL" id="BNAV01000001">
    <property type="protein sequence ID" value="GHF37703.1"/>
    <property type="molecule type" value="Genomic_DNA"/>
</dbReference>
<reference evidence="1" key="2">
    <citation type="submission" date="2020-09" db="EMBL/GenBank/DDBJ databases">
        <authorList>
            <person name="Sun Q."/>
            <person name="Zhou Y."/>
        </authorList>
    </citation>
    <scope>NUCLEOTIDE SEQUENCE</scope>
    <source>
        <strain evidence="1">CGMCC 4.7679</strain>
    </source>
</reference>
<reference evidence="1" key="1">
    <citation type="journal article" date="2014" name="Int. J. Syst. Evol. Microbiol.">
        <title>Complete genome sequence of Corynebacterium casei LMG S-19264T (=DSM 44701T), isolated from a smear-ripened cheese.</title>
        <authorList>
            <consortium name="US DOE Joint Genome Institute (JGI-PGF)"/>
            <person name="Walter F."/>
            <person name="Albersmeier A."/>
            <person name="Kalinowski J."/>
            <person name="Ruckert C."/>
        </authorList>
    </citation>
    <scope>NUCLEOTIDE SEQUENCE</scope>
    <source>
        <strain evidence="1">CGMCC 4.7679</strain>
    </source>
</reference>
<dbReference type="OrthoDB" id="4239493at2"/>
<organism evidence="1 2">
    <name type="scientific">Amycolatopsis bartoniae</name>
    <dbReference type="NCBI Taxonomy" id="941986"/>
    <lineage>
        <taxon>Bacteria</taxon>
        <taxon>Bacillati</taxon>
        <taxon>Actinomycetota</taxon>
        <taxon>Actinomycetes</taxon>
        <taxon>Pseudonocardiales</taxon>
        <taxon>Pseudonocardiaceae</taxon>
        <taxon>Amycolatopsis</taxon>
    </lineage>
</organism>
<evidence type="ECO:0000313" key="1">
    <source>
        <dbReference type="EMBL" id="GHF37703.1"/>
    </source>
</evidence>
<gene>
    <name evidence="1" type="ORF">GCM10017566_08630</name>
</gene>
<name>A0A8H9MBT1_9PSEU</name>
<dbReference type="Proteomes" id="UP000658656">
    <property type="component" value="Unassembled WGS sequence"/>
</dbReference>
<sequence>MGIFGRSRAEQTIQAPGARDVPKLNPMWFADQLERAGKPLTTANGAAVAGLVGATLALSAQRWLDVVGTPEIRQRWDSLFGAADPDASARLTRPDRMIDFLWAVSPRLHPGLREFPDTMVPTVQARLAEFGPELPEDLGSDT</sequence>
<protein>
    <submittedName>
        <fullName evidence="1">Uncharacterized protein</fullName>
    </submittedName>
</protein>
<keyword evidence="2" id="KW-1185">Reference proteome</keyword>